<dbReference type="OrthoDB" id="9797223at2"/>
<dbReference type="Gene3D" id="1.10.10.10">
    <property type="entry name" value="Winged helix-like DNA-binding domain superfamily/Winged helix DNA-binding domain"/>
    <property type="match status" value="1"/>
</dbReference>
<dbReference type="SMART" id="SM01134">
    <property type="entry name" value="DeoRC"/>
    <property type="match status" value="1"/>
</dbReference>
<dbReference type="Pfam" id="PF08220">
    <property type="entry name" value="HTH_DeoR"/>
    <property type="match status" value="1"/>
</dbReference>
<evidence type="ECO:0000259" key="4">
    <source>
        <dbReference type="PROSITE" id="PS51000"/>
    </source>
</evidence>
<dbReference type="AlphaFoldDB" id="A0A1U7NG64"/>
<dbReference type="InterPro" id="IPR050313">
    <property type="entry name" value="Carb_Metab_HTH_regulators"/>
</dbReference>
<dbReference type="SUPFAM" id="SSF46785">
    <property type="entry name" value="Winged helix' DNA-binding domain"/>
    <property type="match status" value="1"/>
</dbReference>
<keyword evidence="2" id="KW-0238">DNA-binding</keyword>
<dbReference type="SUPFAM" id="SSF100950">
    <property type="entry name" value="NagB/RpiA/CoA transferase-like"/>
    <property type="match status" value="1"/>
</dbReference>
<dbReference type="EMBL" id="MPJW01000124">
    <property type="protein sequence ID" value="OLU39848.1"/>
    <property type="molecule type" value="Genomic_DNA"/>
</dbReference>
<keyword evidence="3" id="KW-0804">Transcription</keyword>
<dbReference type="GO" id="GO:0003677">
    <property type="term" value="F:DNA binding"/>
    <property type="evidence" value="ECO:0007669"/>
    <property type="project" value="UniProtKB-KW"/>
</dbReference>
<keyword evidence="1" id="KW-0805">Transcription regulation</keyword>
<organism evidence="5 6">
    <name type="scientific">Ileibacterium valens</name>
    <dbReference type="NCBI Taxonomy" id="1862668"/>
    <lineage>
        <taxon>Bacteria</taxon>
        <taxon>Bacillati</taxon>
        <taxon>Bacillota</taxon>
        <taxon>Erysipelotrichia</taxon>
        <taxon>Erysipelotrichales</taxon>
        <taxon>Erysipelotrichaceae</taxon>
        <taxon>Ileibacterium</taxon>
    </lineage>
</organism>
<dbReference type="InterPro" id="IPR036390">
    <property type="entry name" value="WH_DNA-bd_sf"/>
</dbReference>
<evidence type="ECO:0000256" key="3">
    <source>
        <dbReference type="ARBA" id="ARBA00023163"/>
    </source>
</evidence>
<dbReference type="PANTHER" id="PTHR30363:SF56">
    <property type="entry name" value="TRANSCRIPTIONAL REGULATOR, DEOR FAMILY"/>
    <property type="match status" value="1"/>
</dbReference>
<dbReference type="Proteomes" id="UP000186341">
    <property type="component" value="Unassembled WGS sequence"/>
</dbReference>
<evidence type="ECO:0000256" key="1">
    <source>
        <dbReference type="ARBA" id="ARBA00023015"/>
    </source>
</evidence>
<sequence>MLTEERHQKLLNLVNTNQTVSTQELVDHLDTSESTLRRDLLELESKGLLWRIRGGAKARNIAGMNDNDSRVSARRTHNAPEKKKMAEFASQLIEPGDTVYIDGGTSTEFLIEQIQQKDAFYITNAIFHANKLAAKGFSVSLVGGQYKGVTETIIGEEACEFLGKYNFSIGFFGTNGVSQSGFTTPDISEGMLKRKAISRCQKSYVLADPSKFHLQQRVTFANPEDCTVITTKSADDLEGVIDMIALDKQQRKPA</sequence>
<gene>
    <name evidence="5" type="ORF">BO222_06115</name>
</gene>
<name>A0A1U7NG64_9FIRM</name>
<evidence type="ECO:0000313" key="5">
    <source>
        <dbReference type="EMBL" id="OLU39848.1"/>
    </source>
</evidence>
<dbReference type="GeneID" id="82202780"/>
<dbReference type="RefSeq" id="WP_075819334.1">
    <property type="nucleotide sequence ID" value="NZ_CAJUTZ010000062.1"/>
</dbReference>
<proteinExistence type="predicted"/>
<dbReference type="Gene3D" id="3.40.50.1360">
    <property type="match status" value="1"/>
</dbReference>
<dbReference type="PROSITE" id="PS51000">
    <property type="entry name" value="HTH_DEOR_2"/>
    <property type="match status" value="1"/>
</dbReference>
<feature type="domain" description="HTH deoR-type" evidence="4">
    <location>
        <begin position="3"/>
        <end position="58"/>
    </location>
</feature>
<protein>
    <recommendedName>
        <fullName evidence="4">HTH deoR-type domain-containing protein</fullName>
    </recommendedName>
</protein>
<dbReference type="InterPro" id="IPR037171">
    <property type="entry name" value="NagB/RpiA_transferase-like"/>
</dbReference>
<dbReference type="PROSITE" id="PS00894">
    <property type="entry name" value="HTH_DEOR_1"/>
    <property type="match status" value="1"/>
</dbReference>
<dbReference type="GO" id="GO:0003700">
    <property type="term" value="F:DNA-binding transcription factor activity"/>
    <property type="evidence" value="ECO:0007669"/>
    <property type="project" value="InterPro"/>
</dbReference>
<dbReference type="PANTHER" id="PTHR30363">
    <property type="entry name" value="HTH-TYPE TRANSCRIPTIONAL REGULATOR SRLR-RELATED"/>
    <property type="match status" value="1"/>
</dbReference>
<dbReference type="InterPro" id="IPR014036">
    <property type="entry name" value="DeoR-like_C"/>
</dbReference>
<dbReference type="PRINTS" id="PR00037">
    <property type="entry name" value="HTHLACR"/>
</dbReference>
<comment type="caution">
    <text evidence="5">The sequence shown here is derived from an EMBL/GenBank/DDBJ whole genome shotgun (WGS) entry which is preliminary data.</text>
</comment>
<evidence type="ECO:0000256" key="2">
    <source>
        <dbReference type="ARBA" id="ARBA00023125"/>
    </source>
</evidence>
<keyword evidence="6" id="KW-1185">Reference proteome</keyword>
<accession>A0A1U7NG64</accession>
<dbReference type="InterPro" id="IPR001034">
    <property type="entry name" value="DeoR_HTH"/>
</dbReference>
<dbReference type="InterPro" id="IPR018356">
    <property type="entry name" value="Tscrpt_reg_HTH_DeoR_CS"/>
</dbReference>
<dbReference type="Pfam" id="PF00455">
    <property type="entry name" value="DeoRC"/>
    <property type="match status" value="1"/>
</dbReference>
<evidence type="ECO:0000313" key="6">
    <source>
        <dbReference type="Proteomes" id="UP000186341"/>
    </source>
</evidence>
<dbReference type="SMART" id="SM00420">
    <property type="entry name" value="HTH_DEOR"/>
    <property type="match status" value="1"/>
</dbReference>
<reference evidence="5 6" key="1">
    <citation type="submission" date="2016-11" db="EMBL/GenBank/DDBJ databases">
        <title>Description of two novel members of the family Erysipelotrichaceae: Ileibacterium lipovorans gen. nov., sp. nov. and Dubosiella newyorkensis, gen. nov., sp. nov.</title>
        <authorList>
            <person name="Cox L.M."/>
            <person name="Sohn J."/>
            <person name="Tyrrell K.L."/>
            <person name="Citron D.M."/>
            <person name="Lawson P.A."/>
            <person name="Patel N.B."/>
            <person name="Iizumi T."/>
            <person name="Perez-Perez G.I."/>
            <person name="Goldstein E.J."/>
            <person name="Blaser M.J."/>
        </authorList>
    </citation>
    <scope>NUCLEOTIDE SEQUENCE [LARGE SCALE GENOMIC DNA]</scope>
    <source>
        <strain evidence="5 6">NYU-BL-A3</strain>
    </source>
</reference>
<dbReference type="InterPro" id="IPR036388">
    <property type="entry name" value="WH-like_DNA-bd_sf"/>
</dbReference>